<sequence>MTTPAAPHDTVLHYIHDPLCGWCYGAAPLVAAARAVLPVQAHGGGMMAGRNRRRVDAQLRDYVMPHDHRIAQMTGQAFGEPYFNGLLRDTDAVFDSAPPTAAVLAVQALKGESAGLDMLAAIQRAHYQQGRRISDMATLVELAHTLGIEPAAFTGEMQRIEQEELANHIEASRELLNYVGGRGFPTFVLQRGDTLEVLDTGRWLGQPEEWANYLREVAAASSSPVGASESAAAQCDLQTGQCG</sequence>
<dbReference type="AlphaFoldDB" id="A0A225SSV7"/>
<dbReference type="CDD" id="cd03025">
    <property type="entry name" value="DsbA_FrnE_like"/>
    <property type="match status" value="1"/>
</dbReference>
<dbReference type="EMBL" id="NJGV01000010">
    <property type="protein sequence ID" value="OWY34272.1"/>
    <property type="molecule type" value="Genomic_DNA"/>
</dbReference>
<keyword evidence="2" id="KW-1185">Reference proteome</keyword>
<dbReference type="SUPFAM" id="SSF52833">
    <property type="entry name" value="Thioredoxin-like"/>
    <property type="match status" value="1"/>
</dbReference>
<dbReference type="InterPro" id="IPR036249">
    <property type="entry name" value="Thioredoxin-like_sf"/>
</dbReference>
<reference evidence="1 2" key="1">
    <citation type="journal article" date="2010" name="Int. J. Syst. Evol. Microbiol.">
        <title>Reclassification of Herbaspirillum putei as a later heterotypic synonym of Herbaspirillum huttiense, with the description of H. huttiense subsp. huttiense subsp. nov. and H. huttiense subsp. putei subsp. nov., comb. nov., and description of Herbaspirillum aquaticum sp. nov.</title>
        <authorList>
            <person name="Dobritsa A.P."/>
            <person name="Reddy M.C."/>
            <person name="Samadpour M."/>
        </authorList>
    </citation>
    <scope>NUCLEOTIDE SEQUENCE [LARGE SCALE GENOMIC DNA]</scope>
    <source>
        <strain evidence="1 2">IEH 4430</strain>
    </source>
</reference>
<protein>
    <submittedName>
        <fullName evidence="1">Protein-disulfide isomerase</fullName>
    </submittedName>
</protein>
<proteinExistence type="predicted"/>
<gene>
    <name evidence="1" type="ORF">CEJ45_12825</name>
</gene>
<name>A0A225SSV7_9BURK</name>
<keyword evidence="1" id="KW-0413">Isomerase</keyword>
<dbReference type="GO" id="GO:0016853">
    <property type="term" value="F:isomerase activity"/>
    <property type="evidence" value="ECO:0007669"/>
    <property type="project" value="UniProtKB-KW"/>
</dbReference>
<comment type="caution">
    <text evidence="1">The sequence shown here is derived from an EMBL/GenBank/DDBJ whole genome shotgun (WGS) entry which is preliminary data.</text>
</comment>
<dbReference type="PANTHER" id="PTHR13887">
    <property type="entry name" value="GLUTATHIONE S-TRANSFERASE KAPPA"/>
    <property type="match status" value="1"/>
</dbReference>
<evidence type="ECO:0000313" key="2">
    <source>
        <dbReference type="Proteomes" id="UP000214747"/>
    </source>
</evidence>
<organism evidence="1 2">
    <name type="scientific">Herbaspirillum aquaticum</name>
    <dbReference type="NCBI Taxonomy" id="568783"/>
    <lineage>
        <taxon>Bacteria</taxon>
        <taxon>Pseudomonadati</taxon>
        <taxon>Pseudomonadota</taxon>
        <taxon>Betaproteobacteria</taxon>
        <taxon>Burkholderiales</taxon>
        <taxon>Oxalobacteraceae</taxon>
        <taxon>Herbaspirillum</taxon>
    </lineage>
</organism>
<evidence type="ECO:0000313" key="1">
    <source>
        <dbReference type="EMBL" id="OWY34272.1"/>
    </source>
</evidence>
<accession>A0A225SSV7</accession>
<dbReference type="Proteomes" id="UP000214747">
    <property type="component" value="Unassembled WGS sequence"/>
</dbReference>
<dbReference type="Gene3D" id="3.40.30.10">
    <property type="entry name" value="Glutaredoxin"/>
    <property type="match status" value="1"/>
</dbReference>
<dbReference type="PANTHER" id="PTHR13887:SF51">
    <property type="entry name" value="DSBA FAMILY PROTEIN"/>
    <property type="match status" value="1"/>
</dbReference>
<dbReference type="RefSeq" id="WP_088755482.1">
    <property type="nucleotide sequence ID" value="NZ_NJGV01000010.1"/>
</dbReference>